<feature type="compositionally biased region" description="Low complexity" evidence="8">
    <location>
        <begin position="224"/>
        <end position="236"/>
    </location>
</feature>
<organism evidence="9 10">
    <name type="scientific">Apostasia shenzhenica</name>
    <dbReference type="NCBI Taxonomy" id="1088818"/>
    <lineage>
        <taxon>Eukaryota</taxon>
        <taxon>Viridiplantae</taxon>
        <taxon>Streptophyta</taxon>
        <taxon>Embryophyta</taxon>
        <taxon>Tracheophyta</taxon>
        <taxon>Spermatophyta</taxon>
        <taxon>Magnoliopsida</taxon>
        <taxon>Liliopsida</taxon>
        <taxon>Asparagales</taxon>
        <taxon>Orchidaceae</taxon>
        <taxon>Apostasioideae</taxon>
        <taxon>Apostasia</taxon>
    </lineage>
</organism>
<evidence type="ECO:0000313" key="9">
    <source>
        <dbReference type="EMBL" id="PKA46942.1"/>
    </source>
</evidence>
<dbReference type="EMBL" id="KZ453624">
    <property type="protein sequence ID" value="PKA46942.1"/>
    <property type="molecule type" value="Genomic_DNA"/>
</dbReference>
<dbReference type="STRING" id="1088818.A0A2H9ZUG7"/>
<dbReference type="InterPro" id="IPR019310">
    <property type="entry name" value="Efg1"/>
</dbReference>
<reference evidence="9 10" key="1">
    <citation type="journal article" date="2017" name="Nature">
        <title>The Apostasia genome and the evolution of orchids.</title>
        <authorList>
            <person name="Zhang G.Q."/>
            <person name="Liu K.W."/>
            <person name="Li Z."/>
            <person name="Lohaus R."/>
            <person name="Hsiao Y.Y."/>
            <person name="Niu S.C."/>
            <person name="Wang J.Y."/>
            <person name="Lin Y.C."/>
            <person name="Xu Q."/>
            <person name="Chen L.J."/>
            <person name="Yoshida K."/>
            <person name="Fujiwara S."/>
            <person name="Wang Z.W."/>
            <person name="Zhang Y.Q."/>
            <person name="Mitsuda N."/>
            <person name="Wang M."/>
            <person name="Liu G.H."/>
            <person name="Pecoraro L."/>
            <person name="Huang H.X."/>
            <person name="Xiao X.J."/>
            <person name="Lin M."/>
            <person name="Wu X.Y."/>
            <person name="Wu W.L."/>
            <person name="Chen Y.Y."/>
            <person name="Chang S.B."/>
            <person name="Sakamoto S."/>
            <person name="Ohme-Takagi M."/>
            <person name="Yagi M."/>
            <person name="Zeng S.J."/>
            <person name="Shen C.Y."/>
            <person name="Yeh C.M."/>
            <person name="Luo Y.B."/>
            <person name="Tsai W.C."/>
            <person name="Van de Peer Y."/>
            <person name="Liu Z.J."/>
        </authorList>
    </citation>
    <scope>NUCLEOTIDE SEQUENCE [LARGE SCALE GENOMIC DNA]</scope>
    <source>
        <strain evidence="10">cv. Shenzhen</strain>
        <tissue evidence="9">Stem</tissue>
    </source>
</reference>
<evidence type="ECO:0000256" key="1">
    <source>
        <dbReference type="ARBA" id="ARBA00004604"/>
    </source>
</evidence>
<keyword evidence="10" id="KW-1185">Reference proteome</keyword>
<protein>
    <recommendedName>
        <fullName evidence="3">rRNA-processing protein EFG1</fullName>
    </recommendedName>
    <alternativeName>
        <fullName evidence="4">rRNA-processing protein efg1</fullName>
    </alternativeName>
</protein>
<dbReference type="PANTHER" id="PTHR33911">
    <property type="entry name" value="RRNA-PROCESSING PROTEIN EFG1"/>
    <property type="match status" value="1"/>
</dbReference>
<keyword evidence="6" id="KW-0175">Coiled coil</keyword>
<feature type="region of interest" description="Disordered" evidence="8">
    <location>
        <begin position="1"/>
        <end position="37"/>
    </location>
</feature>
<evidence type="ECO:0000313" key="10">
    <source>
        <dbReference type="Proteomes" id="UP000236161"/>
    </source>
</evidence>
<evidence type="ECO:0000256" key="7">
    <source>
        <dbReference type="ARBA" id="ARBA00023242"/>
    </source>
</evidence>
<name>A0A2H9ZUG7_9ASPA</name>
<keyword evidence="5" id="KW-0698">rRNA processing</keyword>
<sequence>MAHGGYARRRVLERRQHGNRSKSLAVDKKKMKEKSVSLKNQIRSTERFLRKKLPPEVRESQEKKLEELRKLQETQLCLAAERKLQLRDKKIKFFERRKIERMIRRLEKQQRSSTDNALEDKISGQLVKLREDLEYVRFFPKTEKYVSLFVGGDKPDIIDKRNQLRKQIKCNLMAAAANGKDLEETASDDDVLDMSDDEFFLTGSSSDEAEADDEWTDKSAREPASSASGRATSSMSSDERHQKSEGVLMPPPRSLPPSRFHCKEKAGMATSSSAHGRNRSFSRNQGSFNDHADHTSNLSSSSDVRKPRRKRRPKKKKQASST</sequence>
<accession>A0A2H9ZUG7</accession>
<dbReference type="PANTHER" id="PTHR33911:SF1">
    <property type="entry name" value="RRNA-PROCESSING PROTEIN EFG1"/>
    <property type="match status" value="1"/>
</dbReference>
<comment type="similarity">
    <text evidence="2">Belongs to the EFG1 family.</text>
</comment>
<keyword evidence="7" id="KW-0539">Nucleus</keyword>
<dbReference type="OrthoDB" id="47732at2759"/>
<evidence type="ECO:0000256" key="2">
    <source>
        <dbReference type="ARBA" id="ARBA00006916"/>
    </source>
</evidence>
<dbReference type="Proteomes" id="UP000236161">
    <property type="component" value="Unassembled WGS sequence"/>
</dbReference>
<feature type="region of interest" description="Disordered" evidence="8">
    <location>
        <begin position="202"/>
        <end position="322"/>
    </location>
</feature>
<dbReference type="GO" id="GO:0030688">
    <property type="term" value="C:preribosome, small subunit precursor"/>
    <property type="evidence" value="ECO:0007669"/>
    <property type="project" value="TreeGrafter"/>
</dbReference>
<dbReference type="InterPro" id="IPR050786">
    <property type="entry name" value="EFG1_rRNA-proc"/>
</dbReference>
<gene>
    <name evidence="9" type="ORF">AXF42_Ash020927</name>
</gene>
<evidence type="ECO:0000256" key="4">
    <source>
        <dbReference type="ARBA" id="ARBA00019827"/>
    </source>
</evidence>
<comment type="subcellular location">
    <subcellularLocation>
        <location evidence="1">Nucleus</location>
        <location evidence="1">Nucleolus</location>
    </subcellularLocation>
</comment>
<evidence type="ECO:0000256" key="5">
    <source>
        <dbReference type="ARBA" id="ARBA00022552"/>
    </source>
</evidence>
<feature type="compositionally biased region" description="Basic residues" evidence="8">
    <location>
        <begin position="1"/>
        <end position="20"/>
    </location>
</feature>
<evidence type="ECO:0000256" key="3">
    <source>
        <dbReference type="ARBA" id="ARBA00018689"/>
    </source>
</evidence>
<feature type="compositionally biased region" description="Basic residues" evidence="8">
    <location>
        <begin position="306"/>
        <end position="322"/>
    </location>
</feature>
<evidence type="ECO:0000256" key="6">
    <source>
        <dbReference type="ARBA" id="ARBA00023054"/>
    </source>
</evidence>
<feature type="compositionally biased region" description="Basic and acidic residues" evidence="8">
    <location>
        <begin position="25"/>
        <end position="36"/>
    </location>
</feature>
<dbReference type="GO" id="GO:0000462">
    <property type="term" value="P:maturation of SSU-rRNA from tricistronic rRNA transcript (SSU-rRNA, 5.8S rRNA, LSU-rRNA)"/>
    <property type="evidence" value="ECO:0007669"/>
    <property type="project" value="TreeGrafter"/>
</dbReference>
<evidence type="ECO:0000256" key="8">
    <source>
        <dbReference type="SAM" id="MobiDB-lite"/>
    </source>
</evidence>
<dbReference type="AlphaFoldDB" id="A0A2H9ZUG7"/>
<feature type="compositionally biased region" description="Polar residues" evidence="8">
    <location>
        <begin position="269"/>
        <end position="288"/>
    </location>
</feature>
<proteinExistence type="inferred from homology"/>
<dbReference type="Pfam" id="PF10153">
    <property type="entry name" value="Efg1"/>
    <property type="match status" value="1"/>
</dbReference>
<dbReference type="GO" id="GO:0005730">
    <property type="term" value="C:nucleolus"/>
    <property type="evidence" value="ECO:0007669"/>
    <property type="project" value="UniProtKB-SubCell"/>
</dbReference>